<sequence length="240" mass="26786">MAAWGSHNTTGNKPASQTSRSTHFPAPINPENTPKSIPGTTGINHTVPHRTTRSTLPKQHQPVKPTNPHTSRHRSSRKHPERRTPETIKSITPPLTRRPDQHYPKQQPGTNPEPSSQQPETTPPPDTCNRHQTAEQPRTINRTARRTLPHTHPPRNTGPVWLSPPASAPAHTATRGLFRAPWRTVSGRTSRRLDPDLSPGRVRPEEVPSLRRLVLSEPPTSTRSRRRQASPGVYPPTTVR</sequence>
<feature type="compositionally biased region" description="Basic residues" evidence="1">
    <location>
        <begin position="70"/>
        <end position="81"/>
    </location>
</feature>
<accession>A0A3S5EV54</accession>
<feature type="compositionally biased region" description="Polar residues" evidence="1">
    <location>
        <begin position="1"/>
        <end position="22"/>
    </location>
</feature>
<reference evidence="2 3" key="1">
    <citation type="submission" date="2018-12" db="EMBL/GenBank/DDBJ databases">
        <authorList>
            <consortium name="Pathogen Informatics"/>
        </authorList>
    </citation>
    <scope>NUCLEOTIDE SEQUENCE [LARGE SCALE GENOMIC DNA]</scope>
    <source>
        <strain evidence="2 3">NCTC13652</strain>
    </source>
</reference>
<name>A0A3S5EV54_9ACTN</name>
<evidence type="ECO:0000313" key="2">
    <source>
        <dbReference type="EMBL" id="VEI02856.1"/>
    </source>
</evidence>
<evidence type="ECO:0000256" key="1">
    <source>
        <dbReference type="SAM" id="MobiDB-lite"/>
    </source>
</evidence>
<proteinExistence type="predicted"/>
<dbReference type="AlphaFoldDB" id="A0A3S5EV54"/>
<dbReference type="Proteomes" id="UP000277858">
    <property type="component" value="Chromosome"/>
</dbReference>
<protein>
    <submittedName>
        <fullName evidence="2">Uncharacterized protein</fullName>
    </submittedName>
</protein>
<dbReference type="EMBL" id="LR134473">
    <property type="protein sequence ID" value="VEI02856.1"/>
    <property type="molecule type" value="Genomic_DNA"/>
</dbReference>
<evidence type="ECO:0000313" key="3">
    <source>
        <dbReference type="Proteomes" id="UP000277858"/>
    </source>
</evidence>
<gene>
    <name evidence="2" type="ORF">NCTC13652_01048</name>
</gene>
<feature type="region of interest" description="Disordered" evidence="1">
    <location>
        <begin position="1"/>
        <end position="240"/>
    </location>
</feature>
<feature type="compositionally biased region" description="Basic residues" evidence="1">
    <location>
        <begin position="143"/>
        <end position="153"/>
    </location>
</feature>
<feature type="compositionally biased region" description="Polar residues" evidence="1">
    <location>
        <begin position="30"/>
        <end position="44"/>
    </location>
</feature>
<organism evidence="2 3">
    <name type="scientific">Acidipropionibacterium jensenii</name>
    <dbReference type="NCBI Taxonomy" id="1749"/>
    <lineage>
        <taxon>Bacteria</taxon>
        <taxon>Bacillati</taxon>
        <taxon>Actinomycetota</taxon>
        <taxon>Actinomycetes</taxon>
        <taxon>Propionibacteriales</taxon>
        <taxon>Propionibacteriaceae</taxon>
        <taxon>Acidipropionibacterium</taxon>
    </lineage>
</organism>
<keyword evidence="3" id="KW-1185">Reference proteome</keyword>